<gene>
    <name evidence="3" type="ORF">L3Y34_009231</name>
</gene>
<evidence type="ECO:0000256" key="1">
    <source>
        <dbReference type="SAM" id="MobiDB-lite"/>
    </source>
</evidence>
<feature type="compositionally biased region" description="Polar residues" evidence="1">
    <location>
        <begin position="59"/>
        <end position="81"/>
    </location>
</feature>
<organism evidence="3 4">
    <name type="scientific">Caenorhabditis briggsae</name>
    <dbReference type="NCBI Taxonomy" id="6238"/>
    <lineage>
        <taxon>Eukaryota</taxon>
        <taxon>Metazoa</taxon>
        <taxon>Ecdysozoa</taxon>
        <taxon>Nematoda</taxon>
        <taxon>Chromadorea</taxon>
        <taxon>Rhabditida</taxon>
        <taxon>Rhabditina</taxon>
        <taxon>Rhabditomorpha</taxon>
        <taxon>Rhabditoidea</taxon>
        <taxon>Rhabditidae</taxon>
        <taxon>Peloderinae</taxon>
        <taxon>Caenorhabditis</taxon>
    </lineage>
</organism>
<accession>A0AAE9A9Q2</accession>
<proteinExistence type="predicted"/>
<dbReference type="InterPro" id="IPR011009">
    <property type="entry name" value="Kinase-like_dom_sf"/>
</dbReference>
<feature type="domain" description="Protein kinase" evidence="2">
    <location>
        <begin position="1"/>
        <end position="81"/>
    </location>
</feature>
<evidence type="ECO:0000259" key="2">
    <source>
        <dbReference type="PROSITE" id="PS50011"/>
    </source>
</evidence>
<dbReference type="GO" id="GO:0004672">
    <property type="term" value="F:protein kinase activity"/>
    <property type="evidence" value="ECO:0007669"/>
    <property type="project" value="InterPro"/>
</dbReference>
<protein>
    <recommendedName>
        <fullName evidence="2">Protein kinase domain-containing protein</fullName>
    </recommendedName>
</protein>
<name>A0AAE9A9Q2_CAEBR</name>
<dbReference type="InterPro" id="IPR001245">
    <property type="entry name" value="Ser-Thr/Tyr_kinase_cat_dom"/>
</dbReference>
<sequence>MAPEAIEKKISIEANDSWAFSVLIFEVFHRGFGPYHEYDPEDKVVDLLKKRRATHVPIRSSQGRNPSSWNNGQYQKVESVS</sequence>
<evidence type="ECO:0000313" key="4">
    <source>
        <dbReference type="Proteomes" id="UP000827892"/>
    </source>
</evidence>
<dbReference type="InterPro" id="IPR000719">
    <property type="entry name" value="Prot_kinase_dom"/>
</dbReference>
<dbReference type="Gene3D" id="1.10.510.10">
    <property type="entry name" value="Transferase(Phosphotransferase) domain 1"/>
    <property type="match status" value="1"/>
</dbReference>
<reference evidence="3 4" key="1">
    <citation type="submission" date="2022-02" db="EMBL/GenBank/DDBJ databases">
        <title>Chromosome-level reference genomes for two strains of Caenorhabditis briggsae: an improved platform for comparative genomics.</title>
        <authorList>
            <person name="Stevens L."/>
            <person name="Andersen E.C."/>
        </authorList>
    </citation>
    <scope>NUCLEOTIDE SEQUENCE [LARGE SCALE GENOMIC DNA]</scope>
    <source>
        <strain evidence="3">QX1410_ONT</strain>
        <tissue evidence="3">Whole-organism</tissue>
    </source>
</reference>
<dbReference type="EMBL" id="CP090895">
    <property type="protein sequence ID" value="ULT91463.1"/>
    <property type="molecule type" value="Genomic_DNA"/>
</dbReference>
<dbReference type="GO" id="GO:0005524">
    <property type="term" value="F:ATP binding"/>
    <property type="evidence" value="ECO:0007669"/>
    <property type="project" value="InterPro"/>
</dbReference>
<dbReference type="PROSITE" id="PS50011">
    <property type="entry name" value="PROTEIN_KINASE_DOM"/>
    <property type="match status" value="1"/>
</dbReference>
<dbReference type="Pfam" id="PF07714">
    <property type="entry name" value="PK_Tyr_Ser-Thr"/>
    <property type="match status" value="1"/>
</dbReference>
<evidence type="ECO:0000313" key="3">
    <source>
        <dbReference type="EMBL" id="ULT91463.1"/>
    </source>
</evidence>
<dbReference type="SUPFAM" id="SSF56112">
    <property type="entry name" value="Protein kinase-like (PK-like)"/>
    <property type="match status" value="1"/>
</dbReference>
<dbReference type="AlphaFoldDB" id="A0AAE9A9Q2"/>
<feature type="region of interest" description="Disordered" evidence="1">
    <location>
        <begin position="56"/>
        <end position="81"/>
    </location>
</feature>
<dbReference type="Proteomes" id="UP000827892">
    <property type="component" value="Chromosome V"/>
</dbReference>